<accession>A0A0G0KG76</accession>
<evidence type="ECO:0000313" key="2">
    <source>
        <dbReference type="Proteomes" id="UP000034324"/>
    </source>
</evidence>
<comment type="caution">
    <text evidence="1">The sequence shown here is derived from an EMBL/GenBank/DDBJ whole genome shotgun (WGS) entry which is preliminary data.</text>
</comment>
<protein>
    <submittedName>
        <fullName evidence="1">Uncharacterized protein</fullName>
    </submittedName>
</protein>
<name>A0A0G0KG76_9BACT</name>
<dbReference type="Proteomes" id="UP000034324">
    <property type="component" value="Unassembled WGS sequence"/>
</dbReference>
<evidence type="ECO:0000313" key="1">
    <source>
        <dbReference type="EMBL" id="KKQ78613.1"/>
    </source>
</evidence>
<gene>
    <name evidence="1" type="ORF">US99_C0016G0017</name>
</gene>
<organism evidence="1 2">
    <name type="scientific">Candidatus Daviesbacteria bacterium GW2011_GWF2_38_6</name>
    <dbReference type="NCBI Taxonomy" id="1618432"/>
    <lineage>
        <taxon>Bacteria</taxon>
        <taxon>Candidatus Daviesiibacteriota</taxon>
    </lineage>
</organism>
<sequence>MDPDTKISTGKEQELIMWDRFPKNTQAAFKGVLEDLSITTFDRDPVQTEIHTRKVRDAIRFVSENHREYPSLNNRQVANECIRLASETQDAGLAEELYYLGDIARALIRPGKVNR</sequence>
<reference evidence="1 2" key="1">
    <citation type="journal article" date="2015" name="Nature">
        <title>rRNA introns, odd ribosomes, and small enigmatic genomes across a large radiation of phyla.</title>
        <authorList>
            <person name="Brown C.T."/>
            <person name="Hug L.A."/>
            <person name="Thomas B.C."/>
            <person name="Sharon I."/>
            <person name="Castelle C.J."/>
            <person name="Singh A."/>
            <person name="Wilkins M.J."/>
            <person name="Williams K.H."/>
            <person name="Banfield J.F."/>
        </authorList>
    </citation>
    <scope>NUCLEOTIDE SEQUENCE [LARGE SCALE GENOMIC DNA]</scope>
</reference>
<dbReference type="AlphaFoldDB" id="A0A0G0KG76"/>
<dbReference type="EMBL" id="LBVC01000016">
    <property type="protein sequence ID" value="KKQ78613.1"/>
    <property type="molecule type" value="Genomic_DNA"/>
</dbReference>
<proteinExistence type="predicted"/>